<dbReference type="EMBL" id="JAWWNJ010000134">
    <property type="protein sequence ID" value="KAK6984856.1"/>
    <property type="molecule type" value="Genomic_DNA"/>
</dbReference>
<name>A0AAV9ZKS8_9AGAR</name>
<proteinExistence type="predicted"/>
<keyword evidence="2" id="KW-1185">Reference proteome</keyword>
<organism evidence="1 2">
    <name type="scientific">Favolaschia claudopus</name>
    <dbReference type="NCBI Taxonomy" id="2862362"/>
    <lineage>
        <taxon>Eukaryota</taxon>
        <taxon>Fungi</taxon>
        <taxon>Dikarya</taxon>
        <taxon>Basidiomycota</taxon>
        <taxon>Agaricomycotina</taxon>
        <taxon>Agaricomycetes</taxon>
        <taxon>Agaricomycetidae</taxon>
        <taxon>Agaricales</taxon>
        <taxon>Marasmiineae</taxon>
        <taxon>Mycenaceae</taxon>
        <taxon>Favolaschia</taxon>
    </lineage>
</organism>
<reference evidence="1 2" key="1">
    <citation type="journal article" date="2024" name="J Genomics">
        <title>Draft genome sequencing and assembly of Favolaschia claudopus CIRM-BRFM 2984 isolated from oak limbs.</title>
        <authorList>
            <person name="Navarro D."/>
            <person name="Drula E."/>
            <person name="Chaduli D."/>
            <person name="Cazenave R."/>
            <person name="Ahrendt S."/>
            <person name="Wang J."/>
            <person name="Lipzen A."/>
            <person name="Daum C."/>
            <person name="Barry K."/>
            <person name="Grigoriev I.V."/>
            <person name="Favel A."/>
            <person name="Rosso M.N."/>
            <person name="Martin F."/>
        </authorList>
    </citation>
    <scope>NUCLEOTIDE SEQUENCE [LARGE SCALE GENOMIC DNA]</scope>
    <source>
        <strain evidence="1 2">CIRM-BRFM 2984</strain>
    </source>
</reference>
<protein>
    <submittedName>
        <fullName evidence="1">Uncharacterized protein</fullName>
    </submittedName>
</protein>
<dbReference type="Proteomes" id="UP001362999">
    <property type="component" value="Unassembled WGS sequence"/>
</dbReference>
<accession>A0AAV9ZKS8</accession>
<comment type="caution">
    <text evidence="1">The sequence shown here is derived from an EMBL/GenBank/DDBJ whole genome shotgun (WGS) entry which is preliminary data.</text>
</comment>
<gene>
    <name evidence="1" type="ORF">R3P38DRAFT_3374954</name>
</gene>
<evidence type="ECO:0000313" key="1">
    <source>
        <dbReference type="EMBL" id="KAK6984856.1"/>
    </source>
</evidence>
<sequence>MDSQASNRLFLLISISICREIKTPHSLVLGCVRKRDTVTQAKSTKSPIHKILVNGRVWAVRHNKELKRGRLDSNPIWLPMCIKKFDFDNLLIYLYWGPSSYPTSEEDTVTLVSVDFLVSVMAMSALFDIEDGMKYVNPAALQFELGRCYGIEAWVERAFYRLMKDDLSSLTLNEVSQIGLTGFFWLARTKARIQSARNTIAFNVPPLVNAEGCRTVERCMEAWKCEWEYSVRQLLHHPEQPISCVDLLDQLRNSHIAGLCYGCQDLTVTWLWGKSLFTDEERFVEQAIAELMKVQRDEPIRAALRDSHQQYLSPLWSPM</sequence>
<evidence type="ECO:0000313" key="2">
    <source>
        <dbReference type="Proteomes" id="UP001362999"/>
    </source>
</evidence>
<dbReference type="AlphaFoldDB" id="A0AAV9ZKS8"/>